<dbReference type="FunCoup" id="A0A7J7E1R7">
    <property type="interactions" value="72"/>
</dbReference>
<dbReference type="PANTHER" id="PTHR12346">
    <property type="entry name" value="SIN3B-RELATED"/>
    <property type="match status" value="1"/>
</dbReference>
<evidence type="ECO:0000256" key="1">
    <source>
        <dbReference type="ARBA" id="ARBA00004123"/>
    </source>
</evidence>
<dbReference type="GO" id="GO:0003714">
    <property type="term" value="F:transcription corepressor activity"/>
    <property type="evidence" value="ECO:0007669"/>
    <property type="project" value="InterPro"/>
</dbReference>
<evidence type="ECO:0000313" key="8">
    <source>
        <dbReference type="Proteomes" id="UP000593562"/>
    </source>
</evidence>
<organism evidence="7 8">
    <name type="scientific">Tripterygium wilfordii</name>
    <name type="common">Thunder God vine</name>
    <dbReference type="NCBI Taxonomy" id="458696"/>
    <lineage>
        <taxon>Eukaryota</taxon>
        <taxon>Viridiplantae</taxon>
        <taxon>Streptophyta</taxon>
        <taxon>Embryophyta</taxon>
        <taxon>Tracheophyta</taxon>
        <taxon>Spermatophyta</taxon>
        <taxon>Magnoliopsida</taxon>
        <taxon>eudicotyledons</taxon>
        <taxon>Gunneridae</taxon>
        <taxon>Pentapetalae</taxon>
        <taxon>rosids</taxon>
        <taxon>fabids</taxon>
        <taxon>Celastrales</taxon>
        <taxon>Celastraceae</taxon>
        <taxon>Tripterygium</taxon>
    </lineage>
</organism>
<evidence type="ECO:0000256" key="4">
    <source>
        <dbReference type="PROSITE-ProRule" id="PRU00810"/>
    </source>
</evidence>
<sequence length="345" mass="40979">MRKGHLLYIQESVDFVNKVRTLFRDEEHVYAQFLDVLMRSKTEGSSGKDLFIEIYAIFCDHQDLLDGFRKLVSYDETHQQEENQIDAHQQEKGNSDTDDDDESEISRKEEEYKDWFKSVVVWWKKVMSKLSSSEENLNFLRCLYHYSRREIDKTQLLDLLKSQIGVHSELMLDLDQFLEYCDNKGGKKLWGPSYTLMPPPEKRAVVSEKEPELNEINDQFLCRANNQNFKGRLPSKSEKKKFEWEDRRHEFDLKLESVRSVITPIEQWLVYQGNEKKGMNDFISILNIKCIERVYGRQASVILERMSEEEYPSETLNLVLARMREIEKEQSKAIKKFRCMPKTLE</sequence>
<dbReference type="InterPro" id="IPR039774">
    <property type="entry name" value="Sin3-like"/>
</dbReference>
<dbReference type="PROSITE" id="PS51477">
    <property type="entry name" value="PAH"/>
    <property type="match status" value="1"/>
</dbReference>
<accession>A0A7J7E1R7</accession>
<dbReference type="EMBL" id="JAAARO010000001">
    <property type="protein sequence ID" value="KAF5752527.1"/>
    <property type="molecule type" value="Genomic_DNA"/>
</dbReference>
<dbReference type="GO" id="GO:0005634">
    <property type="term" value="C:nucleus"/>
    <property type="evidence" value="ECO:0007669"/>
    <property type="project" value="UniProtKB-SubCell"/>
</dbReference>
<feature type="region of interest" description="Disordered" evidence="5">
    <location>
        <begin position="79"/>
        <end position="106"/>
    </location>
</feature>
<evidence type="ECO:0000313" key="7">
    <source>
        <dbReference type="EMBL" id="KAF5752527.1"/>
    </source>
</evidence>
<name>A0A7J7E1R7_TRIWF</name>
<dbReference type="AlphaFoldDB" id="A0A7J7E1R7"/>
<feature type="domain" description="Histone deacetylase interacting" evidence="6">
    <location>
        <begin position="190"/>
        <end position="268"/>
    </location>
</feature>
<evidence type="ECO:0000256" key="3">
    <source>
        <dbReference type="ARBA" id="ARBA00023242"/>
    </source>
</evidence>
<gene>
    <name evidence="7" type="ORF">HS088_TW01G00442</name>
</gene>
<protein>
    <recommendedName>
        <fullName evidence="6">Histone deacetylase interacting domain-containing protein</fullName>
    </recommendedName>
</protein>
<dbReference type="InParanoid" id="A0A7J7E1R7"/>
<dbReference type="Pfam" id="PF02671">
    <property type="entry name" value="PAH"/>
    <property type="match status" value="2"/>
</dbReference>
<dbReference type="InterPro" id="IPR003822">
    <property type="entry name" value="PAH"/>
</dbReference>
<keyword evidence="8" id="KW-1185">Reference proteome</keyword>
<dbReference type="Gene3D" id="1.20.1160.11">
    <property type="entry name" value="Paired amphipathic helix"/>
    <property type="match status" value="2"/>
</dbReference>
<reference evidence="7 8" key="1">
    <citation type="journal article" date="2020" name="Nat. Commun.">
        <title>Genome of Tripterygium wilfordii and identification of cytochrome P450 involved in triptolide biosynthesis.</title>
        <authorList>
            <person name="Tu L."/>
            <person name="Su P."/>
            <person name="Zhang Z."/>
            <person name="Gao L."/>
            <person name="Wang J."/>
            <person name="Hu T."/>
            <person name="Zhou J."/>
            <person name="Zhang Y."/>
            <person name="Zhao Y."/>
            <person name="Liu Y."/>
            <person name="Song Y."/>
            <person name="Tong Y."/>
            <person name="Lu Y."/>
            <person name="Yang J."/>
            <person name="Xu C."/>
            <person name="Jia M."/>
            <person name="Peters R.J."/>
            <person name="Huang L."/>
            <person name="Gao W."/>
        </authorList>
    </citation>
    <scope>NUCLEOTIDE SEQUENCE [LARGE SCALE GENOMIC DNA]</scope>
    <source>
        <strain evidence="8">cv. XIE 37</strain>
        <tissue evidence="7">Leaf</tissue>
    </source>
</reference>
<comment type="caution">
    <text evidence="7">The sequence shown here is derived from an EMBL/GenBank/DDBJ whole genome shotgun (WGS) entry which is preliminary data.</text>
</comment>
<dbReference type="InterPro" id="IPR036600">
    <property type="entry name" value="PAH_sf"/>
</dbReference>
<dbReference type="Proteomes" id="UP000593562">
    <property type="component" value="Unassembled WGS sequence"/>
</dbReference>
<evidence type="ECO:0000256" key="2">
    <source>
        <dbReference type="ARBA" id="ARBA00022491"/>
    </source>
</evidence>
<proteinExistence type="predicted"/>
<comment type="subcellular location">
    <subcellularLocation>
        <location evidence="1 4">Nucleus</location>
    </subcellularLocation>
</comment>
<dbReference type="InterPro" id="IPR013194">
    <property type="entry name" value="HDAC_interact_dom"/>
</dbReference>
<keyword evidence="2" id="KW-0678">Repressor</keyword>
<dbReference type="SUPFAM" id="SSF47762">
    <property type="entry name" value="PAH2 domain"/>
    <property type="match status" value="2"/>
</dbReference>
<dbReference type="Pfam" id="PF08295">
    <property type="entry name" value="Sin3_corepress"/>
    <property type="match status" value="1"/>
</dbReference>
<evidence type="ECO:0000256" key="5">
    <source>
        <dbReference type="SAM" id="MobiDB-lite"/>
    </source>
</evidence>
<evidence type="ECO:0000259" key="6">
    <source>
        <dbReference type="Pfam" id="PF08295"/>
    </source>
</evidence>
<keyword evidence="3 4" id="KW-0539">Nucleus</keyword>